<proteinExistence type="predicted"/>
<evidence type="ECO:0000313" key="3">
    <source>
        <dbReference type="Proteomes" id="UP000075714"/>
    </source>
</evidence>
<comment type="caution">
    <text evidence="2">The sequence shown here is derived from an EMBL/GenBank/DDBJ whole genome shotgun (WGS) entry which is preliminary data.</text>
</comment>
<accession>A0A150G9G9</accession>
<feature type="region of interest" description="Disordered" evidence="1">
    <location>
        <begin position="86"/>
        <end position="111"/>
    </location>
</feature>
<evidence type="ECO:0000256" key="1">
    <source>
        <dbReference type="SAM" id="MobiDB-lite"/>
    </source>
</evidence>
<evidence type="ECO:0000313" key="2">
    <source>
        <dbReference type="EMBL" id="KXZ46496.1"/>
    </source>
</evidence>
<organism evidence="2 3">
    <name type="scientific">Gonium pectorale</name>
    <name type="common">Green alga</name>
    <dbReference type="NCBI Taxonomy" id="33097"/>
    <lineage>
        <taxon>Eukaryota</taxon>
        <taxon>Viridiplantae</taxon>
        <taxon>Chlorophyta</taxon>
        <taxon>core chlorophytes</taxon>
        <taxon>Chlorophyceae</taxon>
        <taxon>CS clade</taxon>
        <taxon>Chlamydomonadales</taxon>
        <taxon>Volvocaceae</taxon>
        <taxon>Gonium</taxon>
    </lineage>
</organism>
<dbReference type="OrthoDB" id="10536714at2759"/>
<gene>
    <name evidence="2" type="ORF">GPECTOR_43g933</name>
</gene>
<keyword evidence="3" id="KW-1185">Reference proteome</keyword>
<dbReference type="Proteomes" id="UP000075714">
    <property type="component" value="Unassembled WGS sequence"/>
</dbReference>
<dbReference type="AlphaFoldDB" id="A0A150G9G9"/>
<protein>
    <submittedName>
        <fullName evidence="2">Uncharacterized protein</fullName>
    </submittedName>
</protein>
<dbReference type="EMBL" id="LSYV01000044">
    <property type="protein sequence ID" value="KXZ46496.1"/>
    <property type="molecule type" value="Genomic_DNA"/>
</dbReference>
<reference evidence="3" key="1">
    <citation type="journal article" date="2016" name="Nat. Commun.">
        <title>The Gonium pectorale genome demonstrates co-option of cell cycle regulation during the evolution of multicellularity.</title>
        <authorList>
            <person name="Hanschen E.R."/>
            <person name="Marriage T.N."/>
            <person name="Ferris P.J."/>
            <person name="Hamaji T."/>
            <person name="Toyoda A."/>
            <person name="Fujiyama A."/>
            <person name="Neme R."/>
            <person name="Noguchi H."/>
            <person name="Minakuchi Y."/>
            <person name="Suzuki M."/>
            <person name="Kawai-Toyooka H."/>
            <person name="Smith D.R."/>
            <person name="Sparks H."/>
            <person name="Anderson J."/>
            <person name="Bakaric R."/>
            <person name="Luria V."/>
            <person name="Karger A."/>
            <person name="Kirschner M.W."/>
            <person name="Durand P.M."/>
            <person name="Michod R.E."/>
            <person name="Nozaki H."/>
            <person name="Olson B.J."/>
        </authorList>
    </citation>
    <scope>NUCLEOTIDE SEQUENCE [LARGE SCALE GENOMIC DNA]</scope>
    <source>
        <strain evidence="3">NIES-2863</strain>
    </source>
</reference>
<name>A0A150G9G9_GONPE</name>
<sequence>MGLRGLPYMAAPSTTIINQMPSDAFNARFATDTLLQGLQSEVRALKSENMGLHDHIDQAWGQVAAAFKPPYTTASYPSDSDFTSTAYGAGASSSSSALTKELGQPGSSKDARRRLRELAFAVGSEVNDQALMDLTKSKAHRSYYTKVSQGLSRALASKKAD</sequence>
<feature type="compositionally biased region" description="Low complexity" evidence="1">
    <location>
        <begin position="86"/>
        <end position="97"/>
    </location>
</feature>